<dbReference type="Gene3D" id="1.10.287.1060">
    <property type="entry name" value="ESAT-6-like"/>
    <property type="match status" value="1"/>
</dbReference>
<evidence type="ECO:0000313" key="3">
    <source>
        <dbReference type="EMBL" id="WTW61088.1"/>
    </source>
</evidence>
<accession>A0AAU2V1R4</accession>
<evidence type="ECO:0000256" key="1">
    <source>
        <dbReference type="RuleBase" id="RU362001"/>
    </source>
</evidence>
<dbReference type="InterPro" id="IPR010310">
    <property type="entry name" value="T7SS_ESAT-6-like"/>
</dbReference>
<sequence length="100" mass="10940">MPDYSGDVLGVTYGSLDEAVLAIRSQAAKLESDLEEIKNLVKTAAQDWHGEAKQVYEASQQEWDKRALSVHNSLKQIGDAVAEAGPIYRAGDRKAAGYFQ</sequence>
<dbReference type="EMBL" id="CP108318">
    <property type="protein sequence ID" value="WTW61088.1"/>
    <property type="molecule type" value="Genomic_DNA"/>
</dbReference>
<dbReference type="Pfam" id="PF06013">
    <property type="entry name" value="WXG100"/>
    <property type="match status" value="1"/>
</dbReference>
<feature type="coiled-coil region" evidence="2">
    <location>
        <begin position="20"/>
        <end position="47"/>
    </location>
</feature>
<protein>
    <recommendedName>
        <fullName evidence="1">ESAT-6-like protein</fullName>
    </recommendedName>
</protein>
<dbReference type="AlphaFoldDB" id="A0AAU2V1R4"/>
<proteinExistence type="inferred from homology"/>
<comment type="similarity">
    <text evidence="1">Belongs to the WXG100 family.</text>
</comment>
<dbReference type="SUPFAM" id="SSF140453">
    <property type="entry name" value="EsxAB dimer-like"/>
    <property type="match status" value="1"/>
</dbReference>
<reference evidence="3" key="1">
    <citation type="submission" date="2022-10" db="EMBL/GenBank/DDBJ databases">
        <title>The complete genomes of actinobacterial strains from the NBC collection.</title>
        <authorList>
            <person name="Joergensen T.S."/>
            <person name="Alvarez Arevalo M."/>
            <person name="Sterndorff E.B."/>
            <person name="Faurdal D."/>
            <person name="Vuksanovic O."/>
            <person name="Mourched A.-S."/>
            <person name="Charusanti P."/>
            <person name="Shaw S."/>
            <person name="Blin K."/>
            <person name="Weber T."/>
        </authorList>
    </citation>
    <scope>NUCLEOTIDE SEQUENCE</scope>
    <source>
        <strain evidence="3">NBC_00003</strain>
    </source>
</reference>
<evidence type="ECO:0000256" key="2">
    <source>
        <dbReference type="SAM" id="Coils"/>
    </source>
</evidence>
<gene>
    <name evidence="3" type="ORF">OG549_10730</name>
</gene>
<dbReference type="InterPro" id="IPR036689">
    <property type="entry name" value="ESAT-6-like_sf"/>
</dbReference>
<organism evidence="3">
    <name type="scientific">Streptomyces sp. NBC_00003</name>
    <dbReference type="NCBI Taxonomy" id="2903608"/>
    <lineage>
        <taxon>Bacteria</taxon>
        <taxon>Bacillati</taxon>
        <taxon>Actinomycetota</taxon>
        <taxon>Actinomycetes</taxon>
        <taxon>Kitasatosporales</taxon>
        <taxon>Streptomycetaceae</taxon>
        <taxon>Streptomyces</taxon>
    </lineage>
</organism>
<dbReference type="NCBIfam" id="TIGR03930">
    <property type="entry name" value="WXG100_ESAT6"/>
    <property type="match status" value="1"/>
</dbReference>
<name>A0AAU2V1R4_9ACTN</name>
<keyword evidence="2" id="KW-0175">Coiled coil</keyword>